<sequence length="260" mass="26687">NPAINPTYFPNSNPSAALWSSSPIVDDVNKVWYVHSSEGYIGDLPRTTNSNTRVRLVRGGQVFPSFNLTVNKNGTGSGTVTSTVGGIDCGATCFAQLGLGTSVTFTATPNSDSFLINWLGCTVINANQCQVTMDAPKTVTATFDVGKTLAVNITGSGTVNATYAGVSTPCTANCSLFYTNGSLVALNATPATGYSFTGWGNDCLAAGSGVCSLTLNANKTTSAVFSPITYTVTYNGNGNTGGAAPIDNTAYLNSASVTTQ</sequence>
<protein>
    <submittedName>
        <fullName evidence="2">DUF1566 domain-containing protein</fullName>
    </submittedName>
</protein>
<feature type="domain" description="Bacterial repeat" evidence="1">
    <location>
        <begin position="158"/>
        <end position="228"/>
    </location>
</feature>
<accession>A0A839HHT9</accession>
<feature type="non-terminal residue" evidence="2">
    <location>
        <position position="1"/>
    </location>
</feature>
<dbReference type="AlphaFoldDB" id="A0A839HHT9"/>
<dbReference type="EMBL" id="JABVCQ010000091">
    <property type="protein sequence ID" value="MBB1127440.1"/>
    <property type="molecule type" value="Genomic_DNA"/>
</dbReference>
<comment type="caution">
    <text evidence="2">The sequence shown here is derived from an EMBL/GenBank/DDBJ whole genome shotgun (WGS) entry which is preliminary data.</text>
</comment>
<reference evidence="2 3" key="1">
    <citation type="journal article" date="2020" name="Arch. Microbiol.">
        <title>The genome sequence of the giant phototrophic gammaproteobacterium Thiospirillum jenense gives insight into its physiological properties and phylogenetic relationships.</title>
        <authorList>
            <person name="Imhoff J.F."/>
            <person name="Meyer T.E."/>
            <person name="Kyndt J.A."/>
        </authorList>
    </citation>
    <scope>NUCLEOTIDE SEQUENCE [LARGE SCALE GENOMIC DNA]</scope>
    <source>
        <strain evidence="2 3">DSM 216</strain>
    </source>
</reference>
<feature type="domain" description="Bacterial repeat" evidence="1">
    <location>
        <begin position="69"/>
        <end position="144"/>
    </location>
</feature>
<dbReference type="Proteomes" id="UP000548632">
    <property type="component" value="Unassembled WGS sequence"/>
</dbReference>
<evidence type="ECO:0000313" key="2">
    <source>
        <dbReference type="EMBL" id="MBB1127440.1"/>
    </source>
</evidence>
<evidence type="ECO:0000313" key="3">
    <source>
        <dbReference type="Proteomes" id="UP000548632"/>
    </source>
</evidence>
<feature type="non-terminal residue" evidence="2">
    <location>
        <position position="260"/>
    </location>
</feature>
<dbReference type="RefSeq" id="WP_182585051.1">
    <property type="nucleotide sequence ID" value="NZ_JABVCQ010000091.1"/>
</dbReference>
<proteinExistence type="predicted"/>
<organism evidence="2 3">
    <name type="scientific">Thiospirillum jenense</name>
    <dbReference type="NCBI Taxonomy" id="1653858"/>
    <lineage>
        <taxon>Bacteria</taxon>
        <taxon>Pseudomonadati</taxon>
        <taxon>Pseudomonadota</taxon>
        <taxon>Gammaproteobacteria</taxon>
        <taxon>Chromatiales</taxon>
        <taxon>Chromatiaceae</taxon>
        <taxon>Thiospirillum</taxon>
    </lineage>
</organism>
<name>A0A839HHT9_9GAMM</name>
<dbReference type="Pfam" id="PF18998">
    <property type="entry name" value="Flg_new_2"/>
    <property type="match status" value="2"/>
</dbReference>
<gene>
    <name evidence="2" type="ORF">HUK38_14650</name>
</gene>
<dbReference type="InterPro" id="IPR044060">
    <property type="entry name" value="Bacterial_rp_domain"/>
</dbReference>
<keyword evidence="3" id="KW-1185">Reference proteome</keyword>
<evidence type="ECO:0000259" key="1">
    <source>
        <dbReference type="Pfam" id="PF18998"/>
    </source>
</evidence>